<evidence type="ECO:0000313" key="8">
    <source>
        <dbReference type="Proteomes" id="UP001149165"/>
    </source>
</evidence>
<dbReference type="InterPro" id="IPR001077">
    <property type="entry name" value="COMT_C"/>
</dbReference>
<dbReference type="GO" id="GO:0008171">
    <property type="term" value="F:O-methyltransferase activity"/>
    <property type="evidence" value="ECO:0007669"/>
    <property type="project" value="InterPro"/>
</dbReference>
<dbReference type="GO" id="GO:0032259">
    <property type="term" value="P:methylation"/>
    <property type="evidence" value="ECO:0007669"/>
    <property type="project" value="UniProtKB-KW"/>
</dbReference>
<keyword evidence="3" id="KW-0949">S-adenosyl-L-methionine</keyword>
<protein>
    <recommendedName>
        <fullName evidence="6">O-methyltransferase C-terminal domain-containing protein</fullName>
    </recommendedName>
</protein>
<reference evidence="7" key="2">
    <citation type="journal article" date="2023" name="IMA Fungus">
        <title>Comparative genomic study of the Penicillium genus elucidates a diverse pangenome and 15 lateral gene transfer events.</title>
        <authorList>
            <person name="Petersen C."/>
            <person name="Sorensen T."/>
            <person name="Nielsen M.R."/>
            <person name="Sondergaard T.E."/>
            <person name="Sorensen J.L."/>
            <person name="Fitzpatrick D.A."/>
            <person name="Frisvad J.C."/>
            <person name="Nielsen K.L."/>
        </authorList>
    </citation>
    <scope>NUCLEOTIDE SEQUENCE</scope>
    <source>
        <strain evidence="7">IBT 30069</strain>
    </source>
</reference>
<dbReference type="InterPro" id="IPR036390">
    <property type="entry name" value="WH_DNA-bd_sf"/>
</dbReference>
<dbReference type="InterPro" id="IPR016461">
    <property type="entry name" value="COMT-like"/>
</dbReference>
<keyword evidence="1" id="KW-0489">Methyltransferase</keyword>
<dbReference type="AlphaFoldDB" id="A0A9W9FTY3"/>
<feature type="region of interest" description="Disordered" evidence="5">
    <location>
        <begin position="28"/>
        <end position="49"/>
    </location>
</feature>
<reference evidence="7" key="1">
    <citation type="submission" date="2022-11" db="EMBL/GenBank/DDBJ databases">
        <authorList>
            <person name="Petersen C."/>
        </authorList>
    </citation>
    <scope>NUCLEOTIDE SEQUENCE</scope>
    <source>
        <strain evidence="7">IBT 30069</strain>
    </source>
</reference>
<dbReference type="PROSITE" id="PS51683">
    <property type="entry name" value="SAM_OMT_II"/>
    <property type="match status" value="1"/>
</dbReference>
<evidence type="ECO:0000256" key="4">
    <source>
        <dbReference type="ARBA" id="ARBA00038277"/>
    </source>
</evidence>
<comment type="caution">
    <text evidence="7">The sequence shown here is derived from an EMBL/GenBank/DDBJ whole genome shotgun (WGS) entry which is preliminary data.</text>
</comment>
<dbReference type="Gene3D" id="1.10.10.10">
    <property type="entry name" value="Winged helix-like DNA-binding domain superfamily/Winged helix DNA-binding domain"/>
    <property type="match status" value="1"/>
</dbReference>
<organism evidence="7 8">
    <name type="scientific">Penicillium angulare</name>
    <dbReference type="NCBI Taxonomy" id="116970"/>
    <lineage>
        <taxon>Eukaryota</taxon>
        <taxon>Fungi</taxon>
        <taxon>Dikarya</taxon>
        <taxon>Ascomycota</taxon>
        <taxon>Pezizomycotina</taxon>
        <taxon>Eurotiomycetes</taxon>
        <taxon>Eurotiomycetidae</taxon>
        <taxon>Eurotiales</taxon>
        <taxon>Aspergillaceae</taxon>
        <taxon>Penicillium</taxon>
    </lineage>
</organism>
<evidence type="ECO:0000313" key="7">
    <source>
        <dbReference type="EMBL" id="KAJ5106406.1"/>
    </source>
</evidence>
<dbReference type="InterPro" id="IPR029063">
    <property type="entry name" value="SAM-dependent_MTases_sf"/>
</dbReference>
<name>A0A9W9FTY3_9EURO</name>
<keyword evidence="2" id="KW-0808">Transferase</keyword>
<dbReference type="PANTHER" id="PTHR43712:SF5">
    <property type="entry name" value="O-METHYLTRANSFERASE ASQN-RELATED"/>
    <property type="match status" value="1"/>
</dbReference>
<dbReference type="InterPro" id="IPR036388">
    <property type="entry name" value="WH-like_DNA-bd_sf"/>
</dbReference>
<sequence>MDNTSIADRAAEISELSHSIANFLAKSGQPEPSFEHGLPDALNGNSPNSDDEAIANRMKLLGLLDEFKDLLSDPASHLSPESRNPCLSVHSIARLRIADHVPKEGIDITDLAKKLNLDQNIVRRLMAHAATYHVFFQPERDYFVHTASSRLLAENDGMRSWLLTGIEESLAASMRIPDVLEKYGYSEDPEKSAWSMHNSTKLPVFVALNEMPERGMTFSKAMAWHSQLPGFSAHHLIDHLPFKDSKSPTTIVDVGGGYGHIAQALASHNPNFQCVVQDLSEPVAQGEKILPQELQGRVRFEVHDFFKEQPIKDADVYLLRHTLHDWSNKYAMKVLKCLIPALKSGGKIVINDRIIPDFGEAHYLLERESRDYDFYMFTLTNAQERTLLDWENLLRVTDSRLKMTRVSRPEKSFFAIMEVTLEE</sequence>
<evidence type="ECO:0000256" key="2">
    <source>
        <dbReference type="ARBA" id="ARBA00022679"/>
    </source>
</evidence>
<comment type="similarity">
    <text evidence="4">Belongs to the class I-like SAM-binding methyltransferase superfamily. Cation-independent O-methyltransferase family.</text>
</comment>
<dbReference type="GO" id="GO:0044550">
    <property type="term" value="P:secondary metabolite biosynthetic process"/>
    <property type="evidence" value="ECO:0007669"/>
    <property type="project" value="UniProtKB-ARBA"/>
</dbReference>
<accession>A0A9W9FTY3</accession>
<keyword evidence="8" id="KW-1185">Reference proteome</keyword>
<dbReference type="Pfam" id="PF00891">
    <property type="entry name" value="Methyltransf_2"/>
    <property type="match status" value="1"/>
</dbReference>
<dbReference type="CDD" id="cd02440">
    <property type="entry name" value="AdoMet_MTases"/>
    <property type="match status" value="1"/>
</dbReference>
<dbReference type="Gene3D" id="3.40.50.150">
    <property type="entry name" value="Vaccinia Virus protein VP39"/>
    <property type="match status" value="1"/>
</dbReference>
<dbReference type="SUPFAM" id="SSF53335">
    <property type="entry name" value="S-adenosyl-L-methionine-dependent methyltransferases"/>
    <property type="match status" value="1"/>
</dbReference>
<evidence type="ECO:0000259" key="6">
    <source>
        <dbReference type="Pfam" id="PF00891"/>
    </source>
</evidence>
<gene>
    <name evidence="7" type="ORF">N7456_003081</name>
</gene>
<proteinExistence type="inferred from homology"/>
<evidence type="ECO:0000256" key="5">
    <source>
        <dbReference type="SAM" id="MobiDB-lite"/>
    </source>
</evidence>
<evidence type="ECO:0000256" key="3">
    <source>
        <dbReference type="ARBA" id="ARBA00022691"/>
    </source>
</evidence>
<dbReference type="PANTHER" id="PTHR43712">
    <property type="entry name" value="PUTATIVE (AFU_ORTHOLOGUE AFUA_4G14580)-RELATED"/>
    <property type="match status" value="1"/>
</dbReference>
<dbReference type="EMBL" id="JAPQKH010000003">
    <property type="protein sequence ID" value="KAJ5106406.1"/>
    <property type="molecule type" value="Genomic_DNA"/>
</dbReference>
<dbReference type="OrthoDB" id="1606438at2759"/>
<feature type="domain" description="O-methyltransferase C-terminal" evidence="6">
    <location>
        <begin position="203"/>
        <end position="395"/>
    </location>
</feature>
<dbReference type="SUPFAM" id="SSF46785">
    <property type="entry name" value="Winged helix' DNA-binding domain"/>
    <property type="match status" value="1"/>
</dbReference>
<evidence type="ECO:0000256" key="1">
    <source>
        <dbReference type="ARBA" id="ARBA00022603"/>
    </source>
</evidence>
<dbReference type="Proteomes" id="UP001149165">
    <property type="component" value="Unassembled WGS sequence"/>
</dbReference>